<dbReference type="AlphaFoldDB" id="A0A2T7PQK4"/>
<comment type="caution">
    <text evidence="2">The sequence shown here is derived from an EMBL/GenBank/DDBJ whole genome shotgun (WGS) entry which is preliminary data.</text>
</comment>
<evidence type="ECO:0000256" key="1">
    <source>
        <dbReference type="SAM" id="MobiDB-lite"/>
    </source>
</evidence>
<keyword evidence="3" id="KW-1185">Reference proteome</keyword>
<feature type="region of interest" description="Disordered" evidence="1">
    <location>
        <begin position="1"/>
        <end position="25"/>
    </location>
</feature>
<evidence type="ECO:0000313" key="2">
    <source>
        <dbReference type="EMBL" id="PVD35704.1"/>
    </source>
</evidence>
<organism evidence="2 3">
    <name type="scientific">Pomacea canaliculata</name>
    <name type="common">Golden apple snail</name>
    <dbReference type="NCBI Taxonomy" id="400727"/>
    <lineage>
        <taxon>Eukaryota</taxon>
        <taxon>Metazoa</taxon>
        <taxon>Spiralia</taxon>
        <taxon>Lophotrochozoa</taxon>
        <taxon>Mollusca</taxon>
        <taxon>Gastropoda</taxon>
        <taxon>Caenogastropoda</taxon>
        <taxon>Architaenioglossa</taxon>
        <taxon>Ampullarioidea</taxon>
        <taxon>Ampullariidae</taxon>
        <taxon>Pomacea</taxon>
    </lineage>
</organism>
<dbReference type="EMBL" id="PZQS01000002">
    <property type="protein sequence ID" value="PVD35704.1"/>
    <property type="molecule type" value="Genomic_DNA"/>
</dbReference>
<gene>
    <name evidence="2" type="ORF">C0Q70_02667</name>
</gene>
<accession>A0A2T7PQK4</accession>
<dbReference type="Proteomes" id="UP000245119">
    <property type="component" value="Linkage Group LG2"/>
</dbReference>
<protein>
    <submittedName>
        <fullName evidence="2">Uncharacterized protein</fullName>
    </submittedName>
</protein>
<reference evidence="2 3" key="1">
    <citation type="submission" date="2018-04" db="EMBL/GenBank/DDBJ databases">
        <title>The genome of golden apple snail Pomacea canaliculata provides insight into stress tolerance and invasive adaptation.</title>
        <authorList>
            <person name="Liu C."/>
            <person name="Liu B."/>
            <person name="Ren Y."/>
            <person name="Zhang Y."/>
            <person name="Wang H."/>
            <person name="Li S."/>
            <person name="Jiang F."/>
            <person name="Yin L."/>
            <person name="Zhang G."/>
            <person name="Qian W."/>
            <person name="Fan W."/>
        </authorList>
    </citation>
    <scope>NUCLEOTIDE SEQUENCE [LARGE SCALE GENOMIC DNA]</scope>
    <source>
        <strain evidence="2">SZHN2017</strain>
        <tissue evidence="2">Muscle</tissue>
    </source>
</reference>
<feature type="compositionally biased region" description="Polar residues" evidence="1">
    <location>
        <begin position="8"/>
        <end position="17"/>
    </location>
</feature>
<name>A0A2T7PQK4_POMCA</name>
<evidence type="ECO:0000313" key="3">
    <source>
        <dbReference type="Proteomes" id="UP000245119"/>
    </source>
</evidence>
<sequence length="66" mass="7113">MQPEKGTDQANRFSLSTPPNPPLPPKKCLTDVIIPGSACGRHGKYTLYTSAFSNLRSEPPLQTASV</sequence>
<proteinExistence type="predicted"/>